<feature type="domain" description="OST48 middle" evidence="10">
    <location>
        <begin position="323"/>
        <end position="462"/>
    </location>
</feature>
<dbReference type="GeneID" id="96006815"/>
<reference evidence="11 12" key="1">
    <citation type="journal article" date="2020" name="Microbiol. Resour. Announc.">
        <title>Draft Genome Sequence of a Cladosporium Species Isolated from the Mesophotic Ascidian Didemnum maculosum.</title>
        <authorList>
            <person name="Gioti A."/>
            <person name="Siaperas R."/>
            <person name="Nikolaivits E."/>
            <person name="Le Goff G."/>
            <person name="Ouazzani J."/>
            <person name="Kotoulas G."/>
            <person name="Topakas E."/>
        </authorList>
    </citation>
    <scope>NUCLEOTIDE SEQUENCE [LARGE SCALE GENOMIC DNA]</scope>
    <source>
        <strain evidence="11 12">TM138-S3</strain>
    </source>
</reference>
<feature type="chain" id="PRO_5044043285" description="Dolichyl-diphosphooligosaccharide--protein glycosyltransferase subunit WBP1" evidence="8">
    <location>
        <begin position="19"/>
        <end position="476"/>
    </location>
</feature>
<dbReference type="Pfam" id="PF23358">
    <property type="entry name" value="OST48_MD"/>
    <property type="match status" value="1"/>
</dbReference>
<evidence type="ECO:0000313" key="12">
    <source>
        <dbReference type="Proteomes" id="UP000803884"/>
    </source>
</evidence>
<evidence type="ECO:0000256" key="3">
    <source>
        <dbReference type="ARBA" id="ARBA00008743"/>
    </source>
</evidence>
<comment type="caution">
    <text evidence="11">The sequence shown here is derived from an EMBL/GenBank/DDBJ whole genome shotgun (WGS) entry which is preliminary data.</text>
</comment>
<evidence type="ECO:0000256" key="7">
    <source>
        <dbReference type="ARBA" id="ARBA00023136"/>
    </source>
</evidence>
<keyword evidence="7 8" id="KW-0472">Membrane</keyword>
<dbReference type="InterPro" id="IPR055457">
    <property type="entry name" value="OST48_N"/>
</dbReference>
<comment type="pathway">
    <text evidence="2 8">Protein modification; protein glycosylation.</text>
</comment>
<evidence type="ECO:0000313" key="11">
    <source>
        <dbReference type="EMBL" id="KAL1586240.1"/>
    </source>
</evidence>
<evidence type="ECO:0000256" key="6">
    <source>
        <dbReference type="ARBA" id="ARBA00022989"/>
    </source>
</evidence>
<dbReference type="GO" id="GO:0018279">
    <property type="term" value="P:protein N-linked glycosylation via asparagine"/>
    <property type="evidence" value="ECO:0007669"/>
    <property type="project" value="UniProtKB-UniRule"/>
</dbReference>
<evidence type="ECO:0000256" key="2">
    <source>
        <dbReference type="ARBA" id="ARBA00004922"/>
    </source>
</evidence>
<evidence type="ECO:0000256" key="4">
    <source>
        <dbReference type="ARBA" id="ARBA00022692"/>
    </source>
</evidence>
<dbReference type="Pfam" id="PF03345">
    <property type="entry name" value="OST48_N"/>
    <property type="match status" value="1"/>
</dbReference>
<accession>A0AB34KSB4</accession>
<dbReference type="PANTHER" id="PTHR10830:SF0">
    <property type="entry name" value="DOLICHYL-DIPHOSPHOOLIGOSACCHARIDE--PROTEIN GLYCOSYLTRANSFERASE 48 KDA SUBUNIT"/>
    <property type="match status" value="1"/>
</dbReference>
<evidence type="ECO:0000259" key="10">
    <source>
        <dbReference type="Pfam" id="PF23358"/>
    </source>
</evidence>
<dbReference type="GO" id="GO:0008250">
    <property type="term" value="C:oligosaccharyltransferase complex"/>
    <property type="evidence" value="ECO:0007669"/>
    <property type="project" value="TreeGrafter"/>
</dbReference>
<evidence type="ECO:0000256" key="8">
    <source>
        <dbReference type="RuleBase" id="RU361142"/>
    </source>
</evidence>
<dbReference type="EMBL" id="JAAQHG020000015">
    <property type="protein sequence ID" value="KAL1586240.1"/>
    <property type="molecule type" value="Genomic_DNA"/>
</dbReference>
<evidence type="ECO:0000259" key="9">
    <source>
        <dbReference type="Pfam" id="PF03345"/>
    </source>
</evidence>
<comment type="function">
    <text evidence="8">Subunit of the oligosaccharyl transferase (OST) complex that catalyzes the initial transfer of a defined glycan (Glc(3)Man(9)GlcNAc(2) in eukaryotes) from the lipid carrier dolichol-pyrophosphate to an asparagine residue within an Asn-X-Ser/Thr consensus motif in nascent polypeptide chains, the first step in protein N-glycosylation. N-glycosylation occurs cotranslationally and the complex associates with the Sec61 complex at the channel-forming translocon complex that mediates protein translocation across the endoplasmic reticulum (ER).</text>
</comment>
<name>A0AB34KSB4_9PEZI</name>
<keyword evidence="12" id="KW-1185">Reference proteome</keyword>
<keyword evidence="4 8" id="KW-0812">Transmembrane</keyword>
<gene>
    <name evidence="11" type="ORF">WHR41_05372</name>
</gene>
<feature type="transmembrane region" description="Helical" evidence="8">
    <location>
        <begin position="437"/>
        <end position="460"/>
    </location>
</feature>
<feature type="domain" description="OST48 N-terminal" evidence="9">
    <location>
        <begin position="26"/>
        <end position="284"/>
    </location>
</feature>
<proteinExistence type="inferred from homology"/>
<dbReference type="InterPro" id="IPR055459">
    <property type="entry name" value="OST48_MD"/>
</dbReference>
<feature type="signal peptide" evidence="8">
    <location>
        <begin position="1"/>
        <end position="18"/>
    </location>
</feature>
<dbReference type="Proteomes" id="UP000803884">
    <property type="component" value="Unassembled WGS sequence"/>
</dbReference>
<dbReference type="PANTHER" id="PTHR10830">
    <property type="entry name" value="DOLICHYL-DIPHOSPHOOLIGOSACCHARIDE--PROTEIN GLYCOSYLTRANSFERASE 48 KDA SUBUNIT"/>
    <property type="match status" value="1"/>
</dbReference>
<sequence length="476" mass="52008">MRSIFLGFLLGLIGFVSALSAEGSNLLVVVDDEADRGKYSTFWGDLQSRGFQLTFRAAKDSSLALFQHGEPAYSHLLLLPTKSKGLGPALTPNLIVDFVNAGSNVLLALSGESAVPSAISSLLSQLDIMLPQDRTSLVVDHFNYDTNSASENHDVLLLPSPNFVRKDVKNYFGVEGLVALPRAVGQLLGNASPLLAPVLRASKNAYTYNPKDDAEGAEDPFATGNQISLVSAFQAVNSARFSVLGSSEALEDAWFDASVKLASSDKPASKTSNRAFAQKLSAWTFKEAGVLKAGPVTHFLNEGAQKNAANGTSDVALAGIEVNPGIYRIKNDVYYAIELSEWAGDHWKPFTPAAGDNVQLEFSMLSPFHRLNLIPSSTTSNSTVYTQTFKLPDQHGIFNFFVEYRRPFLTNIEEKRTVTVRHFAHDEYPRSYVITGAYPWISGIWVTIVGWLSFVALWLYSKPSQPKADLKTQKTL</sequence>
<keyword evidence="8" id="KW-0732">Signal</keyword>
<evidence type="ECO:0000256" key="1">
    <source>
        <dbReference type="ARBA" id="ARBA00004479"/>
    </source>
</evidence>
<comment type="subcellular location">
    <subcellularLocation>
        <location evidence="8">Endoplasmic reticulum membrane</location>
        <topology evidence="8">Single-pass type I membrane protein</topology>
    </subcellularLocation>
    <subcellularLocation>
        <location evidence="1">Membrane</location>
        <topology evidence="1">Single-pass type I membrane protein</topology>
    </subcellularLocation>
</comment>
<comment type="similarity">
    <text evidence="3 8">Belongs to the DDOST 48 kDa subunit family.</text>
</comment>
<protein>
    <recommendedName>
        <fullName evidence="8">Dolichyl-diphosphooligosaccharide--protein glycosyltransferase subunit WBP1</fullName>
        <shortName evidence="8">Oligosaccharyl transferase subunit WBP1</shortName>
    </recommendedName>
</protein>
<comment type="subunit">
    <text evidence="8">Component of the oligosaccharyltransferase (OST) complex.</text>
</comment>
<organism evidence="11 12">
    <name type="scientific">Cladosporium halotolerans</name>
    <dbReference type="NCBI Taxonomy" id="1052096"/>
    <lineage>
        <taxon>Eukaryota</taxon>
        <taxon>Fungi</taxon>
        <taxon>Dikarya</taxon>
        <taxon>Ascomycota</taxon>
        <taxon>Pezizomycotina</taxon>
        <taxon>Dothideomycetes</taxon>
        <taxon>Dothideomycetidae</taxon>
        <taxon>Cladosporiales</taxon>
        <taxon>Cladosporiaceae</taxon>
        <taxon>Cladosporium</taxon>
    </lineage>
</organism>
<evidence type="ECO:0000256" key="5">
    <source>
        <dbReference type="ARBA" id="ARBA00022824"/>
    </source>
</evidence>
<keyword evidence="6 8" id="KW-1133">Transmembrane helix</keyword>
<dbReference type="InterPro" id="IPR005013">
    <property type="entry name" value="DDOST_48_kDa_subunit"/>
</dbReference>
<dbReference type="RefSeq" id="XP_069229345.1">
    <property type="nucleotide sequence ID" value="XM_069373977.1"/>
</dbReference>
<keyword evidence="5 8" id="KW-0256">Endoplasmic reticulum</keyword>
<dbReference type="AlphaFoldDB" id="A0AB34KSB4"/>